<dbReference type="EMBL" id="MCOG01000208">
    <property type="protein sequence ID" value="ORY25779.1"/>
    <property type="molecule type" value="Genomic_DNA"/>
</dbReference>
<evidence type="ECO:0000256" key="1">
    <source>
        <dbReference type="SAM" id="Coils"/>
    </source>
</evidence>
<proteinExistence type="predicted"/>
<feature type="coiled-coil region" evidence="1">
    <location>
        <begin position="113"/>
        <end position="140"/>
    </location>
</feature>
<reference evidence="2 3" key="1">
    <citation type="submission" date="2016-08" db="EMBL/GenBank/DDBJ databases">
        <title>A Parts List for Fungal Cellulosomes Revealed by Comparative Genomics.</title>
        <authorList>
            <consortium name="DOE Joint Genome Institute"/>
            <person name="Haitjema C.H."/>
            <person name="Gilmore S.P."/>
            <person name="Henske J.K."/>
            <person name="Solomon K.V."/>
            <person name="De Groot R."/>
            <person name="Kuo A."/>
            <person name="Mondo S.J."/>
            <person name="Salamov A.A."/>
            <person name="Labutti K."/>
            <person name="Zhao Z."/>
            <person name="Chiniquy J."/>
            <person name="Barry K."/>
            <person name="Brewer H.M."/>
            <person name="Purvine S.O."/>
            <person name="Wright A.T."/>
            <person name="Boxma B."/>
            <person name="Van Alen T."/>
            <person name="Hackstein J.H."/>
            <person name="Baker S.E."/>
            <person name="Grigoriev I.V."/>
            <person name="O'Malley M.A."/>
        </authorList>
    </citation>
    <scope>NUCLEOTIDE SEQUENCE [LARGE SCALE GENOMIC DNA]</scope>
    <source>
        <strain evidence="2 3">G1</strain>
    </source>
</reference>
<comment type="caution">
    <text evidence="2">The sequence shown here is derived from an EMBL/GenBank/DDBJ whole genome shotgun (WGS) entry which is preliminary data.</text>
</comment>
<evidence type="ECO:0000313" key="3">
    <source>
        <dbReference type="Proteomes" id="UP000193920"/>
    </source>
</evidence>
<keyword evidence="3" id="KW-1185">Reference proteome</keyword>
<dbReference type="AlphaFoldDB" id="A0A1Y2AT82"/>
<gene>
    <name evidence="2" type="ORF">LY90DRAFT_514036</name>
</gene>
<sequence>MKILSEYRFDENEVDFISIIIKYMKSIYNDTLICTIIQFAKLNILSSKILYENKTLNVIYRYYFDNFDTLIIKYINMPSREKIDIYLGITFPVVIISFKEIDRCIIKNRVNYLDKENEVRKNLNIDIDEYNDKKNIYDENNIVIKFKEQFVDMYRNIDDSFDIENHINIIFDDYIIYYLSKSNYNYTNKKNYKFL</sequence>
<dbReference type="STRING" id="1754190.A0A1Y2AT82"/>
<name>A0A1Y2AT82_9FUNG</name>
<accession>A0A1Y2AT82</accession>
<evidence type="ECO:0000313" key="2">
    <source>
        <dbReference type="EMBL" id="ORY25779.1"/>
    </source>
</evidence>
<dbReference type="Proteomes" id="UP000193920">
    <property type="component" value="Unassembled WGS sequence"/>
</dbReference>
<keyword evidence="1" id="KW-0175">Coiled coil</keyword>
<organism evidence="2 3">
    <name type="scientific">Neocallimastix californiae</name>
    <dbReference type="NCBI Taxonomy" id="1754190"/>
    <lineage>
        <taxon>Eukaryota</taxon>
        <taxon>Fungi</taxon>
        <taxon>Fungi incertae sedis</taxon>
        <taxon>Chytridiomycota</taxon>
        <taxon>Chytridiomycota incertae sedis</taxon>
        <taxon>Neocallimastigomycetes</taxon>
        <taxon>Neocallimastigales</taxon>
        <taxon>Neocallimastigaceae</taxon>
        <taxon>Neocallimastix</taxon>
    </lineage>
</organism>
<protein>
    <submittedName>
        <fullName evidence="2">Uncharacterized protein</fullName>
    </submittedName>
</protein>